<dbReference type="PANTHER" id="PTHR10458">
    <property type="entry name" value="PEPTIDE DEFORMYLASE"/>
    <property type="match status" value="1"/>
</dbReference>
<dbReference type="PRINTS" id="PR01576">
    <property type="entry name" value="PDEFORMYLASE"/>
</dbReference>
<feature type="binding site" evidence="2">
    <location>
        <position position="153"/>
    </location>
    <ligand>
        <name>Fe cation</name>
        <dbReference type="ChEBI" id="CHEBI:24875"/>
    </ligand>
</feature>
<protein>
    <recommendedName>
        <fullName evidence="2">Peptide deformylase</fullName>
        <shortName evidence="2">PDF</shortName>
        <ecNumber evidence="2">3.5.1.88</ecNumber>
    </recommendedName>
    <alternativeName>
        <fullName evidence="2">Polypeptide deformylase</fullName>
    </alternativeName>
</protein>
<dbReference type="SUPFAM" id="SSF56420">
    <property type="entry name" value="Peptide deformylase"/>
    <property type="match status" value="1"/>
</dbReference>
<dbReference type="EC" id="3.5.1.88" evidence="2"/>
<evidence type="ECO:0000256" key="1">
    <source>
        <dbReference type="ARBA" id="ARBA00010759"/>
    </source>
</evidence>
<evidence type="ECO:0000313" key="3">
    <source>
        <dbReference type="EMBL" id="TSJ77105.1"/>
    </source>
</evidence>
<dbReference type="InterPro" id="IPR036821">
    <property type="entry name" value="Peptide_deformylase_sf"/>
</dbReference>
<keyword evidence="2 3" id="KW-0378">Hydrolase</keyword>
<dbReference type="OrthoDB" id="9784988at2"/>
<dbReference type="GO" id="GO:0042586">
    <property type="term" value="F:peptide deformylase activity"/>
    <property type="evidence" value="ECO:0007669"/>
    <property type="project" value="UniProtKB-UniRule"/>
</dbReference>
<accession>A0A556QKD1</accession>
<dbReference type="NCBIfam" id="NF001159">
    <property type="entry name" value="PRK00150.1-3"/>
    <property type="match status" value="1"/>
</dbReference>
<keyword evidence="2" id="KW-0479">Metal-binding</keyword>
<keyword evidence="2" id="KW-0408">Iron</keyword>
<organism evidence="3 4">
    <name type="scientific">Rariglobus hedericola</name>
    <dbReference type="NCBI Taxonomy" id="2597822"/>
    <lineage>
        <taxon>Bacteria</taxon>
        <taxon>Pseudomonadati</taxon>
        <taxon>Verrucomicrobiota</taxon>
        <taxon>Opitutia</taxon>
        <taxon>Opitutales</taxon>
        <taxon>Opitutaceae</taxon>
        <taxon>Rariglobus</taxon>
    </lineage>
</organism>
<dbReference type="Proteomes" id="UP000315648">
    <property type="component" value="Unassembled WGS sequence"/>
</dbReference>
<dbReference type="Gene3D" id="3.90.45.10">
    <property type="entry name" value="Peptide deformylase"/>
    <property type="match status" value="1"/>
</dbReference>
<dbReference type="AlphaFoldDB" id="A0A556QKD1"/>
<sequence>MALRIVRYNDPVLRKKGEPVKVFDSALALFSEQMVATMHTASGIGLAAQQVGKALQFCVVDLRAADRDFEWELDGARPPLELFMPLALANPIVTVLPSEKTVYEEGCLSFPDIRGDVIRPDVIRVVFQDLQGTSHTLVCDGLLGRCIQHEVDHLNGTLFIDRMEKKVRTGIEKEIKELAKETREQGEAEAGATGCSEK</sequence>
<dbReference type="PANTHER" id="PTHR10458:SF22">
    <property type="entry name" value="PEPTIDE DEFORMYLASE"/>
    <property type="match status" value="1"/>
</dbReference>
<reference evidence="3 4" key="1">
    <citation type="submission" date="2019-07" db="EMBL/GenBank/DDBJ databases">
        <title>Description of 53C-WASEF.</title>
        <authorList>
            <person name="Pitt A."/>
            <person name="Hahn M.W."/>
        </authorList>
    </citation>
    <scope>NUCLEOTIDE SEQUENCE [LARGE SCALE GENOMIC DNA]</scope>
    <source>
        <strain evidence="3 4">53C-WASEF</strain>
    </source>
</reference>
<feature type="binding site" evidence="2">
    <location>
        <position position="107"/>
    </location>
    <ligand>
        <name>Fe cation</name>
        <dbReference type="ChEBI" id="CHEBI:24875"/>
    </ligand>
</feature>
<proteinExistence type="inferred from homology"/>
<dbReference type="EMBL" id="VMBG01000002">
    <property type="protein sequence ID" value="TSJ77105.1"/>
    <property type="molecule type" value="Genomic_DNA"/>
</dbReference>
<dbReference type="GO" id="GO:0006412">
    <property type="term" value="P:translation"/>
    <property type="evidence" value="ECO:0007669"/>
    <property type="project" value="UniProtKB-UniRule"/>
</dbReference>
<comment type="function">
    <text evidence="2">Removes the formyl group from the N-terminal Met of newly synthesized proteins. Requires at least a dipeptide for an efficient rate of reaction. N-terminal L-methionine is a prerequisite for activity but the enzyme has broad specificity at other positions.</text>
</comment>
<dbReference type="PIRSF" id="PIRSF004749">
    <property type="entry name" value="Pep_def"/>
    <property type="match status" value="1"/>
</dbReference>
<dbReference type="InterPro" id="IPR023635">
    <property type="entry name" value="Peptide_deformylase"/>
</dbReference>
<comment type="cofactor">
    <cofactor evidence="2">
        <name>Fe(2+)</name>
        <dbReference type="ChEBI" id="CHEBI:29033"/>
    </cofactor>
    <text evidence="2">Binds 1 Fe(2+) ion.</text>
</comment>
<dbReference type="Pfam" id="PF01327">
    <property type="entry name" value="Pep_deformylase"/>
    <property type="match status" value="1"/>
</dbReference>
<keyword evidence="2" id="KW-0648">Protein biosynthesis</keyword>
<feature type="active site" evidence="2">
    <location>
        <position position="150"/>
    </location>
</feature>
<evidence type="ECO:0000313" key="4">
    <source>
        <dbReference type="Proteomes" id="UP000315648"/>
    </source>
</evidence>
<keyword evidence="4" id="KW-1185">Reference proteome</keyword>
<dbReference type="HAMAP" id="MF_00163">
    <property type="entry name" value="Pep_deformylase"/>
    <property type="match status" value="1"/>
</dbReference>
<comment type="similarity">
    <text evidence="1 2">Belongs to the polypeptide deformylase family.</text>
</comment>
<dbReference type="GO" id="GO:0046872">
    <property type="term" value="F:metal ion binding"/>
    <property type="evidence" value="ECO:0007669"/>
    <property type="project" value="UniProtKB-KW"/>
</dbReference>
<gene>
    <name evidence="2 3" type="primary">def</name>
    <name evidence="3" type="ORF">FPL22_13460</name>
</gene>
<name>A0A556QKD1_9BACT</name>
<comment type="caution">
    <text evidence="3">The sequence shown here is derived from an EMBL/GenBank/DDBJ whole genome shotgun (WGS) entry which is preliminary data.</text>
</comment>
<comment type="catalytic activity">
    <reaction evidence="2">
        <text>N-terminal N-formyl-L-methionyl-[peptide] + H2O = N-terminal L-methionyl-[peptide] + formate</text>
        <dbReference type="Rhea" id="RHEA:24420"/>
        <dbReference type="Rhea" id="RHEA-COMP:10639"/>
        <dbReference type="Rhea" id="RHEA-COMP:10640"/>
        <dbReference type="ChEBI" id="CHEBI:15377"/>
        <dbReference type="ChEBI" id="CHEBI:15740"/>
        <dbReference type="ChEBI" id="CHEBI:49298"/>
        <dbReference type="ChEBI" id="CHEBI:64731"/>
        <dbReference type="EC" id="3.5.1.88"/>
    </reaction>
</comment>
<dbReference type="CDD" id="cd00487">
    <property type="entry name" value="Pep_deformylase"/>
    <property type="match status" value="1"/>
</dbReference>
<dbReference type="NCBIfam" id="TIGR00079">
    <property type="entry name" value="pept_deformyl"/>
    <property type="match status" value="1"/>
</dbReference>
<dbReference type="RefSeq" id="WP_144230926.1">
    <property type="nucleotide sequence ID" value="NZ_CBCRVV010000011.1"/>
</dbReference>
<feature type="binding site" evidence="2">
    <location>
        <position position="149"/>
    </location>
    <ligand>
        <name>Fe cation</name>
        <dbReference type="ChEBI" id="CHEBI:24875"/>
    </ligand>
</feature>
<evidence type="ECO:0000256" key="2">
    <source>
        <dbReference type="HAMAP-Rule" id="MF_00163"/>
    </source>
</evidence>